<dbReference type="PRINTS" id="PR00368">
    <property type="entry name" value="FADPNR"/>
</dbReference>
<evidence type="ECO:0000313" key="8">
    <source>
        <dbReference type="EMBL" id="OHU19076.1"/>
    </source>
</evidence>
<dbReference type="GeneID" id="57169412"/>
<evidence type="ECO:0000256" key="6">
    <source>
        <dbReference type="ARBA" id="ARBA00023002"/>
    </source>
</evidence>
<dbReference type="Gene3D" id="3.50.50.60">
    <property type="entry name" value="FAD/NAD(P)-binding domain"/>
    <property type="match status" value="1"/>
</dbReference>
<dbReference type="RefSeq" id="WP_070939727.1">
    <property type="nucleotide sequence ID" value="NZ_MLIK01000024.1"/>
</dbReference>
<keyword evidence="5" id="KW-0521">NADP</keyword>
<dbReference type="FunFam" id="3.50.50.60:FF:000228">
    <property type="entry name" value="FAD-containing monooxygenase EthA"/>
    <property type="match status" value="1"/>
</dbReference>
<dbReference type="Proteomes" id="UP000179616">
    <property type="component" value="Unassembled WGS sequence"/>
</dbReference>
<keyword evidence="6" id="KW-0560">Oxidoreductase</keyword>
<accession>A0A1S1L5P0</accession>
<dbReference type="InterPro" id="IPR051820">
    <property type="entry name" value="FAD-binding_MO"/>
</dbReference>
<keyword evidence="4" id="KW-0274">FAD</keyword>
<dbReference type="PANTHER" id="PTHR43872">
    <property type="entry name" value="MONOOXYGENASE, PUTATIVE (AFU_ORTHOLOGUE AFUA_8G02570)-RELATED"/>
    <property type="match status" value="1"/>
</dbReference>
<dbReference type="PRINTS" id="PR00411">
    <property type="entry name" value="PNDRDTASEI"/>
</dbReference>
<evidence type="ECO:0000256" key="7">
    <source>
        <dbReference type="ARBA" id="ARBA00023033"/>
    </source>
</evidence>
<dbReference type="AlphaFoldDB" id="A0A1S1L5P0"/>
<reference evidence="8 9" key="1">
    <citation type="submission" date="2016-10" db="EMBL/GenBank/DDBJ databases">
        <title>Evaluation of Human, Veterinary and Environmental Mycobacterium chelonae Isolates by Core Genome Phylogenomic Analysis, Targeted Gene Comparison, and Anti-microbial Susceptibility Patterns: A Tale of Mistaken Identities.</title>
        <authorList>
            <person name="Fogelson S.B."/>
            <person name="Camus A.C."/>
            <person name="Lorenz W."/>
            <person name="Vasireddy R."/>
            <person name="Vasireddy S."/>
            <person name="Smith T."/>
            <person name="Brown-Elliott B.A."/>
            <person name="Wallace R.J.Jr."/>
            <person name="Hasan N.A."/>
            <person name="Reischl U."/>
            <person name="Sanchez S."/>
        </authorList>
    </citation>
    <scope>NUCLEOTIDE SEQUENCE [LARGE SCALE GENOMIC DNA]</scope>
    <source>
        <strain evidence="8 9">1559</strain>
    </source>
</reference>
<dbReference type="EMBL" id="MLIK01000024">
    <property type="protein sequence ID" value="OHU19076.1"/>
    <property type="molecule type" value="Genomic_DNA"/>
</dbReference>
<evidence type="ECO:0000313" key="9">
    <source>
        <dbReference type="Proteomes" id="UP000179616"/>
    </source>
</evidence>
<dbReference type="STRING" id="948102.BKG76_21550"/>
<dbReference type="OrthoDB" id="5168853at2"/>
<keyword evidence="7" id="KW-0503">Monooxygenase</keyword>
<evidence type="ECO:0000256" key="2">
    <source>
        <dbReference type="ARBA" id="ARBA00010139"/>
    </source>
</evidence>
<sequence>MTIRSIMSDMSKDELVDVLIVGAGISGINAAIRLSAAGRSFHIVERRERIGGTWDLFRYPGIRSDSDIYTLSFGYHPWHERNTIADGADIRDYLEHAARDYDIDGHITFSAKVTGADFGTDTDTWSVGVDTPAGRTTYRARFLYLCTGYYNYDDGYTPEFPGVENFTGQLIHPQHWPEDLDCSGKEVAVIGSGATAITLVPSLARAGAKVSMVQRSPSYVYPISRADPIIGLVRKVLPANIVQHFARIWLGGFSWIMYHVCRRAPAFAKWFIRRRISKLLPADYPVDVHFKPRYNPWDQRVCADTDGDLFEAINAGGVRMVTDTIDSFTSTGIRLGSGEELRADVVITATGLNLQIFGGIELSVDGSPVDSPSRFIYKGYLIEGVPNAAWSVGYTNASWTLRADLSARAVVRLLDYMDQRGYTHAYPDRHGEELEARPFFNLSSGYVSRGDAHMPRSGTSGPWAIRHNYLLDFLAFHRDRIEENMQFGTAKSNAVSSAA</sequence>
<comment type="caution">
    <text evidence="8">The sequence shown here is derived from an EMBL/GenBank/DDBJ whole genome shotgun (WGS) entry which is preliminary data.</text>
</comment>
<evidence type="ECO:0000256" key="3">
    <source>
        <dbReference type="ARBA" id="ARBA00022630"/>
    </source>
</evidence>
<dbReference type="GO" id="GO:0004497">
    <property type="term" value="F:monooxygenase activity"/>
    <property type="evidence" value="ECO:0007669"/>
    <property type="project" value="UniProtKB-KW"/>
</dbReference>
<evidence type="ECO:0000256" key="1">
    <source>
        <dbReference type="ARBA" id="ARBA00001974"/>
    </source>
</evidence>
<comment type="cofactor">
    <cofactor evidence="1">
        <name>FAD</name>
        <dbReference type="ChEBI" id="CHEBI:57692"/>
    </cofactor>
</comment>
<dbReference type="PANTHER" id="PTHR43872:SF1">
    <property type="entry name" value="MONOOXYGENASE, PUTATIVE (AFU_ORTHOLOGUE AFUA_8G02570)-RELATED"/>
    <property type="match status" value="1"/>
</dbReference>
<dbReference type="Pfam" id="PF13738">
    <property type="entry name" value="Pyr_redox_3"/>
    <property type="match status" value="1"/>
</dbReference>
<dbReference type="InterPro" id="IPR036188">
    <property type="entry name" value="FAD/NAD-bd_sf"/>
</dbReference>
<gene>
    <name evidence="8" type="ORF">BKG76_21550</name>
</gene>
<evidence type="ECO:0000256" key="5">
    <source>
        <dbReference type="ARBA" id="ARBA00022857"/>
    </source>
</evidence>
<name>A0A1S1L5P0_9MYCO</name>
<protein>
    <submittedName>
        <fullName evidence="8">FAD-dependent oxidoreductase</fullName>
    </submittedName>
</protein>
<dbReference type="SUPFAM" id="SSF51905">
    <property type="entry name" value="FAD/NAD(P)-binding domain"/>
    <property type="match status" value="1"/>
</dbReference>
<evidence type="ECO:0000256" key="4">
    <source>
        <dbReference type="ARBA" id="ARBA00022827"/>
    </source>
</evidence>
<proteinExistence type="inferred from homology"/>
<keyword evidence="3" id="KW-0285">Flavoprotein</keyword>
<organism evidence="8 9">
    <name type="scientific">Mycobacteroides franklinii</name>
    <dbReference type="NCBI Taxonomy" id="948102"/>
    <lineage>
        <taxon>Bacteria</taxon>
        <taxon>Bacillati</taxon>
        <taxon>Actinomycetota</taxon>
        <taxon>Actinomycetes</taxon>
        <taxon>Mycobacteriales</taxon>
        <taxon>Mycobacteriaceae</taxon>
        <taxon>Mycobacteroides</taxon>
    </lineage>
</organism>
<comment type="similarity">
    <text evidence="2">Belongs to the FAD-binding monooxygenase family.</text>
</comment>